<dbReference type="Gene3D" id="3.30.160.60">
    <property type="entry name" value="Classic Zinc Finger"/>
    <property type="match status" value="2"/>
</dbReference>
<dbReference type="PROSITE" id="PS00028">
    <property type="entry name" value="ZINC_FINGER_C2H2_1"/>
    <property type="match status" value="1"/>
</dbReference>
<evidence type="ECO:0000313" key="13">
    <source>
        <dbReference type="Ensembl" id="ENSAOCP00000044082.1"/>
    </source>
</evidence>
<reference evidence="13 14" key="1">
    <citation type="submission" date="2022-01" db="EMBL/GenBank/DDBJ databases">
        <title>A chromosome-scale genome assembly of the false clownfish, Amphiprion ocellaris.</title>
        <authorList>
            <person name="Ryu T."/>
        </authorList>
    </citation>
    <scope>NUCLEOTIDE SEQUENCE [LARGE SCALE GENOMIC DNA]</scope>
</reference>
<evidence type="ECO:0000259" key="12">
    <source>
        <dbReference type="PROSITE" id="PS50157"/>
    </source>
</evidence>
<keyword evidence="7" id="KW-0805">Transcription regulation</keyword>
<dbReference type="PROSITE" id="PS50157">
    <property type="entry name" value="ZINC_FINGER_C2H2_2"/>
    <property type="match status" value="1"/>
</dbReference>
<keyword evidence="14" id="KW-1185">Reference proteome</keyword>
<dbReference type="AlphaFoldDB" id="A0AAQ5XTC1"/>
<organism evidence="13 14">
    <name type="scientific">Amphiprion ocellaris</name>
    <name type="common">Clown anemonefish</name>
    <dbReference type="NCBI Taxonomy" id="80972"/>
    <lineage>
        <taxon>Eukaryota</taxon>
        <taxon>Metazoa</taxon>
        <taxon>Chordata</taxon>
        <taxon>Craniata</taxon>
        <taxon>Vertebrata</taxon>
        <taxon>Euteleostomi</taxon>
        <taxon>Actinopterygii</taxon>
        <taxon>Neopterygii</taxon>
        <taxon>Teleostei</taxon>
        <taxon>Neoteleostei</taxon>
        <taxon>Acanthomorphata</taxon>
        <taxon>Ovalentaria</taxon>
        <taxon>Pomacentridae</taxon>
        <taxon>Amphiprion</taxon>
    </lineage>
</organism>
<evidence type="ECO:0000256" key="1">
    <source>
        <dbReference type="ARBA" id="ARBA00003767"/>
    </source>
</evidence>
<keyword evidence="8" id="KW-0238">DNA-binding</keyword>
<evidence type="ECO:0000256" key="4">
    <source>
        <dbReference type="ARBA" id="ARBA00022737"/>
    </source>
</evidence>
<comment type="function">
    <text evidence="1">May be involved in transcriptional regulation.</text>
</comment>
<keyword evidence="4" id="KW-0677">Repeat</keyword>
<dbReference type="Ensembl" id="ENSAOCT00000082262.1">
    <property type="protein sequence ID" value="ENSAOCP00000044082.1"/>
    <property type="gene ID" value="ENSAOCG00000030253.1"/>
</dbReference>
<keyword evidence="6" id="KW-0862">Zinc</keyword>
<keyword evidence="5 11" id="KW-0863">Zinc-finger</keyword>
<accession>A0AAQ5XTC1</accession>
<sequence length="63" mass="7289">LGRKSVKCDVCGNTFENKFQLKKHHQIHKRERPYLCETCGKSFSQSSLILVKHVENVSVNIVF</sequence>
<dbReference type="Pfam" id="PF00096">
    <property type="entry name" value="zf-C2H2"/>
    <property type="match status" value="2"/>
</dbReference>
<protein>
    <recommendedName>
        <fullName evidence="12">C2H2-type domain-containing protein</fullName>
    </recommendedName>
</protein>
<dbReference type="PANTHER" id="PTHR24394:SF44">
    <property type="entry name" value="ZINC FINGER PROTEIN 271-LIKE"/>
    <property type="match status" value="1"/>
</dbReference>
<dbReference type="GO" id="GO:0000981">
    <property type="term" value="F:DNA-binding transcription factor activity, RNA polymerase II-specific"/>
    <property type="evidence" value="ECO:0007669"/>
    <property type="project" value="TreeGrafter"/>
</dbReference>
<feature type="domain" description="C2H2-type" evidence="12">
    <location>
        <begin position="6"/>
        <end position="33"/>
    </location>
</feature>
<evidence type="ECO:0000256" key="9">
    <source>
        <dbReference type="ARBA" id="ARBA00023163"/>
    </source>
</evidence>
<evidence type="ECO:0000256" key="2">
    <source>
        <dbReference type="ARBA" id="ARBA00004123"/>
    </source>
</evidence>
<evidence type="ECO:0000256" key="6">
    <source>
        <dbReference type="ARBA" id="ARBA00022833"/>
    </source>
</evidence>
<dbReference type="SMART" id="SM00355">
    <property type="entry name" value="ZnF_C2H2"/>
    <property type="match status" value="1"/>
</dbReference>
<comment type="subcellular location">
    <subcellularLocation>
        <location evidence="2">Nucleus</location>
    </subcellularLocation>
</comment>
<dbReference type="FunFam" id="3.30.160.60:FF:000363">
    <property type="entry name" value="Zinc finger protein 239"/>
    <property type="match status" value="1"/>
</dbReference>
<dbReference type="InterPro" id="IPR036236">
    <property type="entry name" value="Znf_C2H2_sf"/>
</dbReference>
<reference evidence="13" key="3">
    <citation type="submission" date="2025-09" db="UniProtKB">
        <authorList>
            <consortium name="Ensembl"/>
        </authorList>
    </citation>
    <scope>IDENTIFICATION</scope>
</reference>
<reference evidence="13" key="2">
    <citation type="submission" date="2025-08" db="UniProtKB">
        <authorList>
            <consortium name="Ensembl"/>
        </authorList>
    </citation>
    <scope>IDENTIFICATION</scope>
</reference>
<dbReference type="GO" id="GO:0008270">
    <property type="term" value="F:zinc ion binding"/>
    <property type="evidence" value="ECO:0007669"/>
    <property type="project" value="UniProtKB-KW"/>
</dbReference>
<name>A0AAQ5XTC1_AMPOC</name>
<dbReference type="GeneTree" id="ENSGT01120000277903"/>
<dbReference type="InterPro" id="IPR013087">
    <property type="entry name" value="Znf_C2H2_type"/>
</dbReference>
<dbReference type="Proteomes" id="UP001501940">
    <property type="component" value="Chromosome 1"/>
</dbReference>
<evidence type="ECO:0000256" key="11">
    <source>
        <dbReference type="PROSITE-ProRule" id="PRU00042"/>
    </source>
</evidence>
<evidence type="ECO:0000256" key="3">
    <source>
        <dbReference type="ARBA" id="ARBA00022723"/>
    </source>
</evidence>
<evidence type="ECO:0000256" key="8">
    <source>
        <dbReference type="ARBA" id="ARBA00023125"/>
    </source>
</evidence>
<dbReference type="GO" id="GO:0003677">
    <property type="term" value="F:DNA binding"/>
    <property type="evidence" value="ECO:0007669"/>
    <property type="project" value="UniProtKB-KW"/>
</dbReference>
<proteinExistence type="predicted"/>
<keyword evidence="10" id="KW-0539">Nucleus</keyword>
<evidence type="ECO:0000256" key="5">
    <source>
        <dbReference type="ARBA" id="ARBA00022771"/>
    </source>
</evidence>
<evidence type="ECO:0000256" key="10">
    <source>
        <dbReference type="ARBA" id="ARBA00023242"/>
    </source>
</evidence>
<evidence type="ECO:0000313" key="14">
    <source>
        <dbReference type="Proteomes" id="UP001501940"/>
    </source>
</evidence>
<keyword evidence="9" id="KW-0804">Transcription</keyword>
<dbReference type="GO" id="GO:0005634">
    <property type="term" value="C:nucleus"/>
    <property type="evidence" value="ECO:0007669"/>
    <property type="project" value="UniProtKB-SubCell"/>
</dbReference>
<dbReference type="PANTHER" id="PTHR24394">
    <property type="entry name" value="ZINC FINGER PROTEIN"/>
    <property type="match status" value="1"/>
</dbReference>
<keyword evidence="3" id="KW-0479">Metal-binding</keyword>
<dbReference type="SUPFAM" id="SSF57667">
    <property type="entry name" value="beta-beta-alpha zinc fingers"/>
    <property type="match status" value="1"/>
</dbReference>
<evidence type="ECO:0000256" key="7">
    <source>
        <dbReference type="ARBA" id="ARBA00023015"/>
    </source>
</evidence>